<feature type="region of interest" description="Disordered" evidence="1">
    <location>
        <begin position="1"/>
        <end position="38"/>
    </location>
</feature>
<dbReference type="AlphaFoldDB" id="A0A1S8AV90"/>
<keyword evidence="3" id="KW-1185">Reference proteome</keyword>
<reference evidence="3" key="1">
    <citation type="submission" date="2016-04" db="EMBL/GenBank/DDBJ databases">
        <authorList>
            <person name="Chen S.-C."/>
            <person name="Lai M.-C."/>
        </authorList>
    </citation>
    <scope>NUCLEOTIDE SEQUENCE [LARGE SCALE GENOMIC DNA]</scope>
    <source>
        <strain evidence="3">AB14</strain>
    </source>
</reference>
<comment type="caution">
    <text evidence="2">The sequence shown here is derived from an EMBL/GenBank/DDBJ whole genome shotgun (WGS) entry which is preliminary data.</text>
</comment>
<evidence type="ECO:0000313" key="3">
    <source>
        <dbReference type="Proteomes" id="UP000189370"/>
    </source>
</evidence>
<sequence length="123" mass="13935">MNVVTDSTLESRTDDLGAQVDTPEGDSSGSPRTTAGSITDCRIARVPTQLLKVDIVRRERPLDVADPYHRRFFLSEFESAIIVEYELYLCSFLEFESVADPFRNGDLAFTRDRRVFDHGHPLP</sequence>
<feature type="compositionally biased region" description="Polar residues" evidence="1">
    <location>
        <begin position="25"/>
        <end position="37"/>
    </location>
</feature>
<dbReference type="EMBL" id="LWLN01000001">
    <property type="protein sequence ID" value="OLZ40763.1"/>
    <property type="molecule type" value="Genomic_DNA"/>
</dbReference>
<evidence type="ECO:0000256" key="1">
    <source>
        <dbReference type="SAM" id="MobiDB-lite"/>
    </source>
</evidence>
<protein>
    <submittedName>
        <fullName evidence="2">Uncharacterized protein</fullName>
    </submittedName>
</protein>
<proteinExistence type="predicted"/>
<evidence type="ECO:0000313" key="2">
    <source>
        <dbReference type="EMBL" id="OLZ40763.1"/>
    </source>
</evidence>
<accession>A0A1S8AV90</accession>
<dbReference type="Proteomes" id="UP000189370">
    <property type="component" value="Unassembled WGS sequence"/>
</dbReference>
<name>A0A1S8AV90_9EURY</name>
<organism evidence="2 3">
    <name type="scientific">Natrinema saccharevitans</name>
    <dbReference type="NCBI Taxonomy" id="301967"/>
    <lineage>
        <taxon>Archaea</taxon>
        <taxon>Methanobacteriati</taxon>
        <taxon>Methanobacteriota</taxon>
        <taxon>Stenosarchaea group</taxon>
        <taxon>Halobacteria</taxon>
        <taxon>Halobacteriales</taxon>
        <taxon>Natrialbaceae</taxon>
        <taxon>Natrinema</taxon>
    </lineage>
</organism>
<gene>
    <name evidence="2" type="ORF">A6E15_07070</name>
</gene>